<organism evidence="2 3">
    <name type="scientific">Coptis chinensis</name>
    <dbReference type="NCBI Taxonomy" id="261450"/>
    <lineage>
        <taxon>Eukaryota</taxon>
        <taxon>Viridiplantae</taxon>
        <taxon>Streptophyta</taxon>
        <taxon>Embryophyta</taxon>
        <taxon>Tracheophyta</taxon>
        <taxon>Spermatophyta</taxon>
        <taxon>Magnoliopsida</taxon>
        <taxon>Ranunculales</taxon>
        <taxon>Ranunculaceae</taxon>
        <taxon>Coptidoideae</taxon>
        <taxon>Coptis</taxon>
    </lineage>
</organism>
<keyword evidence="1" id="KW-0472">Membrane</keyword>
<gene>
    <name evidence="2" type="ORF">IFM89_028917</name>
</gene>
<evidence type="ECO:0000313" key="3">
    <source>
        <dbReference type="Proteomes" id="UP000631114"/>
    </source>
</evidence>
<dbReference type="PANTHER" id="PTHR36708">
    <property type="entry name" value="SUCCINATE DEHYDROGENASE SUBUNIT 6, MITOCHONDRIAL"/>
    <property type="match status" value="1"/>
</dbReference>
<dbReference type="EMBL" id="JADFTS010000008">
    <property type="protein sequence ID" value="KAF9594260.1"/>
    <property type="molecule type" value="Genomic_DNA"/>
</dbReference>
<keyword evidence="1" id="KW-0812">Transmembrane</keyword>
<dbReference type="AlphaFoldDB" id="A0A835H670"/>
<dbReference type="PANTHER" id="PTHR36708:SF1">
    <property type="entry name" value="SUCCINATE DEHYDROGENASE SUBUNIT 6, MITOCHONDRIAL"/>
    <property type="match status" value="1"/>
</dbReference>
<dbReference type="Proteomes" id="UP000631114">
    <property type="component" value="Unassembled WGS sequence"/>
</dbReference>
<proteinExistence type="predicted"/>
<reference evidence="2 3" key="1">
    <citation type="submission" date="2020-10" db="EMBL/GenBank/DDBJ databases">
        <title>The Coptis chinensis genome and diversification of protoberbering-type alkaloids.</title>
        <authorList>
            <person name="Wang B."/>
            <person name="Shu S."/>
            <person name="Song C."/>
            <person name="Liu Y."/>
        </authorList>
    </citation>
    <scope>NUCLEOTIDE SEQUENCE [LARGE SCALE GENOMIC DNA]</scope>
    <source>
        <strain evidence="2">HL-2020</strain>
        <tissue evidence="2">Leaf</tissue>
    </source>
</reference>
<dbReference type="InterPro" id="IPR034574">
    <property type="entry name" value="SDH6"/>
</dbReference>
<protein>
    <submittedName>
        <fullName evidence="2">Uncharacterized protein</fullName>
    </submittedName>
</protein>
<feature type="transmembrane region" description="Helical" evidence="1">
    <location>
        <begin position="46"/>
        <end position="68"/>
    </location>
</feature>
<evidence type="ECO:0000313" key="2">
    <source>
        <dbReference type="EMBL" id="KAF9594260.1"/>
    </source>
</evidence>
<accession>A0A835H670</accession>
<sequence>MSTSFVLAQEERVRIMNLKSDIMAVSGSDIVYISALYRVAGAVLSFGAGAIFGWTFGAEAAAHWLQLYRHDARASNMKFLDWCVNKQEGQSSFFDKNEDQS</sequence>
<dbReference type="OrthoDB" id="2012862at2759"/>
<name>A0A835H670_9MAGN</name>
<dbReference type="GO" id="GO:0045273">
    <property type="term" value="C:respiratory chain complex II (succinate dehydrogenase)"/>
    <property type="evidence" value="ECO:0007669"/>
    <property type="project" value="InterPro"/>
</dbReference>
<keyword evidence="3" id="KW-1185">Reference proteome</keyword>
<comment type="caution">
    <text evidence="2">The sequence shown here is derived from an EMBL/GenBank/DDBJ whole genome shotgun (WGS) entry which is preliminary data.</text>
</comment>
<evidence type="ECO:0000256" key="1">
    <source>
        <dbReference type="SAM" id="Phobius"/>
    </source>
</evidence>
<keyword evidence="1" id="KW-1133">Transmembrane helix</keyword>